<evidence type="ECO:0000256" key="7">
    <source>
        <dbReference type="ARBA" id="ARBA00023268"/>
    </source>
</evidence>
<dbReference type="SUPFAM" id="SSF53927">
    <property type="entry name" value="Cytidine deaminase-like"/>
    <property type="match status" value="1"/>
</dbReference>
<dbReference type="CDD" id="cd01421">
    <property type="entry name" value="IMPCH"/>
    <property type="match status" value="1"/>
</dbReference>
<dbReference type="GO" id="GO:0005829">
    <property type="term" value="C:cytosol"/>
    <property type="evidence" value="ECO:0007669"/>
    <property type="project" value="TreeGrafter"/>
</dbReference>
<comment type="catalytic activity">
    <reaction evidence="8 10">
        <text>(6R)-10-formyltetrahydrofolate + 5-amino-1-(5-phospho-beta-D-ribosyl)imidazole-4-carboxamide = 5-formamido-1-(5-phospho-D-ribosyl)imidazole-4-carboxamide + (6S)-5,6,7,8-tetrahydrofolate</text>
        <dbReference type="Rhea" id="RHEA:22192"/>
        <dbReference type="ChEBI" id="CHEBI:57453"/>
        <dbReference type="ChEBI" id="CHEBI:58467"/>
        <dbReference type="ChEBI" id="CHEBI:58475"/>
        <dbReference type="ChEBI" id="CHEBI:195366"/>
        <dbReference type="EC" id="2.1.2.3"/>
    </reaction>
</comment>
<dbReference type="GO" id="GO:0004643">
    <property type="term" value="F:phosphoribosylaminoimidazolecarboxamide formyltransferase activity"/>
    <property type="evidence" value="ECO:0007669"/>
    <property type="project" value="UniProtKB-UniRule"/>
</dbReference>
<evidence type="ECO:0000256" key="6">
    <source>
        <dbReference type="ARBA" id="ARBA00022801"/>
    </source>
</evidence>
<evidence type="ECO:0000256" key="5">
    <source>
        <dbReference type="ARBA" id="ARBA00022755"/>
    </source>
</evidence>
<dbReference type="InterPro" id="IPR011607">
    <property type="entry name" value="MGS-like_dom"/>
</dbReference>
<organism evidence="12 13">
    <name type="scientific">Candidatus Chloroploca asiatica</name>
    <dbReference type="NCBI Taxonomy" id="1506545"/>
    <lineage>
        <taxon>Bacteria</taxon>
        <taxon>Bacillati</taxon>
        <taxon>Chloroflexota</taxon>
        <taxon>Chloroflexia</taxon>
        <taxon>Chloroflexales</taxon>
        <taxon>Chloroflexineae</taxon>
        <taxon>Oscillochloridaceae</taxon>
        <taxon>Candidatus Chloroploca</taxon>
    </lineage>
</organism>
<dbReference type="FunFam" id="3.40.50.1380:FF:000001">
    <property type="entry name" value="Bifunctional purine biosynthesis protein PurH"/>
    <property type="match status" value="1"/>
</dbReference>
<dbReference type="FunFam" id="3.40.140.20:FF:000001">
    <property type="entry name" value="Bifunctional purine biosynthesis protein PurH"/>
    <property type="match status" value="1"/>
</dbReference>
<dbReference type="UniPathway" id="UPA00074">
    <property type="reaction ID" value="UER00133"/>
</dbReference>
<dbReference type="EC" id="3.5.4.10" evidence="10"/>
<evidence type="ECO:0000259" key="11">
    <source>
        <dbReference type="PROSITE" id="PS51855"/>
    </source>
</evidence>
<keyword evidence="7 10" id="KW-0511">Multifunctional enzyme</keyword>
<comment type="similarity">
    <text evidence="3 10">Belongs to the PurH family.</text>
</comment>
<dbReference type="HAMAP" id="MF_00139">
    <property type="entry name" value="PurH"/>
    <property type="match status" value="1"/>
</dbReference>
<dbReference type="InterPro" id="IPR016193">
    <property type="entry name" value="Cytidine_deaminase-like"/>
</dbReference>
<dbReference type="PIRSF" id="PIRSF000414">
    <property type="entry name" value="AICARFT_IMPCHas"/>
    <property type="match status" value="1"/>
</dbReference>
<dbReference type="EC" id="2.1.2.3" evidence="10"/>
<reference evidence="12 13" key="1">
    <citation type="submission" date="2016-05" db="EMBL/GenBank/DDBJ databases">
        <authorList>
            <person name="Lavstsen T."/>
            <person name="Jespersen J.S."/>
        </authorList>
    </citation>
    <scope>NUCLEOTIDE SEQUENCE [LARGE SCALE GENOMIC DNA]</scope>
    <source>
        <strain evidence="12 13">B7-9</strain>
    </source>
</reference>
<dbReference type="PANTHER" id="PTHR11692:SF0">
    <property type="entry name" value="BIFUNCTIONAL PURINE BIOSYNTHESIS PROTEIN ATIC"/>
    <property type="match status" value="1"/>
</dbReference>
<dbReference type="EMBL" id="LYXE01000041">
    <property type="protein sequence ID" value="PDW00474.1"/>
    <property type="molecule type" value="Genomic_DNA"/>
</dbReference>
<protein>
    <recommendedName>
        <fullName evidence="10">Bifunctional purine biosynthesis protein PurH</fullName>
    </recommendedName>
    <domain>
        <recommendedName>
            <fullName evidence="10">Phosphoribosylaminoimidazolecarboxamide formyltransferase</fullName>
            <ecNumber evidence="10">2.1.2.3</ecNumber>
        </recommendedName>
        <alternativeName>
            <fullName evidence="10">AICAR transformylase</fullName>
        </alternativeName>
    </domain>
    <domain>
        <recommendedName>
            <fullName evidence="10">IMP cyclohydrolase</fullName>
            <ecNumber evidence="10">3.5.4.10</ecNumber>
        </recommendedName>
        <alternativeName>
            <fullName evidence="10">ATIC</fullName>
        </alternativeName>
        <alternativeName>
            <fullName evidence="10">IMP synthase</fullName>
        </alternativeName>
        <alternativeName>
            <fullName evidence="10">Inosinicase</fullName>
        </alternativeName>
    </domain>
</protein>
<dbReference type="RefSeq" id="WP_097651016.1">
    <property type="nucleotide sequence ID" value="NZ_LYXE01000041.1"/>
</dbReference>
<comment type="pathway">
    <text evidence="2 10">Purine metabolism; IMP biosynthesis via de novo pathway; 5-formamido-1-(5-phospho-D-ribosyl)imidazole-4-carboxamide from 5-amino-1-(5-phospho-D-ribosyl)imidazole-4-carboxamide (10-formyl THF route): step 1/1.</text>
</comment>
<dbReference type="Gene3D" id="3.40.50.1380">
    <property type="entry name" value="Methylglyoxal synthase-like domain"/>
    <property type="match status" value="1"/>
</dbReference>
<dbReference type="SMART" id="SM00798">
    <property type="entry name" value="AICARFT_IMPCHas"/>
    <property type="match status" value="1"/>
</dbReference>
<comment type="caution">
    <text evidence="12">The sequence shown here is derived from an EMBL/GenBank/DDBJ whole genome shotgun (WGS) entry which is preliminary data.</text>
</comment>
<dbReference type="InterPro" id="IPR036914">
    <property type="entry name" value="MGS-like_dom_sf"/>
</dbReference>
<sequence>MRALISVYDKTGVVDLARALHAMGVTLLSTGNTQRLLVEAGLPAVAVSEVTGFPEILDGRVKTLHPAIHAGLLARRDRPAHLEQLAAHGLAPIDLLVVNLYPFQQTVARPEVTLDEAIEQIDIGGVALLRAAAKNFHDVLALVDPADYAPVLADLQAGAVPVTVRRRLAARAFAHTASYDAAIAAYLNDELLPSTLSHAWPLAQPLRYGENPHQHAALYGEFHSLFAQLHGRELSYNNILDTAAAAELIEEFPAASTPAVAIVKHTNPCGVGTGATLLEAWEHAFATDREAPFGGIIAVNQPLDAALAQAIAEIFTEIIIAPDFTPEALALLSRKKNLRLLRALQPVASLAGLQVRSVPGGVLAQEPDRTVPEAEETKVVTQRAPTPEEWQALRFAWRVVKHVKSNAIVYADPDRTLGIGAGQMSRVDSSRLAIWKAQQAGLSLQGSVVASDALFPFADGVEAALSAGATAIIQPGGSVRDAEVIAAADAAGAAMVFTGRRHFRH</sequence>
<gene>
    <name evidence="10" type="primary">purH</name>
    <name evidence="12" type="ORF">A9Q02_09815</name>
</gene>
<dbReference type="OrthoDB" id="9802065at2"/>
<dbReference type="InterPro" id="IPR024051">
    <property type="entry name" value="AICAR_Tfase_dup_dom_sf"/>
</dbReference>
<dbReference type="NCBIfam" id="TIGR00355">
    <property type="entry name" value="purH"/>
    <property type="match status" value="1"/>
</dbReference>
<keyword evidence="13" id="KW-1185">Reference proteome</keyword>
<dbReference type="PROSITE" id="PS51855">
    <property type="entry name" value="MGS"/>
    <property type="match status" value="1"/>
</dbReference>
<accession>A0A2H3LAK9</accession>
<evidence type="ECO:0000256" key="1">
    <source>
        <dbReference type="ARBA" id="ARBA00004844"/>
    </source>
</evidence>
<proteinExistence type="inferred from homology"/>
<dbReference type="Gene3D" id="3.40.140.20">
    <property type="match status" value="2"/>
</dbReference>
<dbReference type="Pfam" id="PF02142">
    <property type="entry name" value="MGS"/>
    <property type="match status" value="1"/>
</dbReference>
<keyword evidence="5 10" id="KW-0658">Purine biosynthesis</keyword>
<dbReference type="Proteomes" id="UP000220922">
    <property type="component" value="Unassembled WGS sequence"/>
</dbReference>
<feature type="domain" description="MGS-like" evidence="11">
    <location>
        <begin position="1"/>
        <end position="143"/>
    </location>
</feature>
<dbReference type="SMART" id="SM00851">
    <property type="entry name" value="MGS"/>
    <property type="match status" value="1"/>
</dbReference>
<evidence type="ECO:0000256" key="4">
    <source>
        <dbReference type="ARBA" id="ARBA00022679"/>
    </source>
</evidence>
<evidence type="ECO:0000313" key="13">
    <source>
        <dbReference type="Proteomes" id="UP000220922"/>
    </source>
</evidence>
<comment type="domain">
    <text evidence="10">The IMP cyclohydrolase activity resides in the N-terminal region.</text>
</comment>
<keyword evidence="4 10" id="KW-0808">Transferase</keyword>
<dbReference type="GO" id="GO:0006189">
    <property type="term" value="P:'de novo' IMP biosynthetic process"/>
    <property type="evidence" value="ECO:0007669"/>
    <property type="project" value="UniProtKB-UniRule"/>
</dbReference>
<dbReference type="AlphaFoldDB" id="A0A2H3LAK9"/>
<evidence type="ECO:0000256" key="2">
    <source>
        <dbReference type="ARBA" id="ARBA00004954"/>
    </source>
</evidence>
<dbReference type="PANTHER" id="PTHR11692">
    <property type="entry name" value="BIFUNCTIONAL PURINE BIOSYNTHESIS PROTEIN PURH"/>
    <property type="match status" value="1"/>
</dbReference>
<dbReference type="Pfam" id="PF01808">
    <property type="entry name" value="AICARFT_IMPCHas"/>
    <property type="match status" value="1"/>
</dbReference>
<evidence type="ECO:0000256" key="9">
    <source>
        <dbReference type="ARBA" id="ARBA00050687"/>
    </source>
</evidence>
<evidence type="ECO:0000256" key="3">
    <source>
        <dbReference type="ARBA" id="ARBA00007667"/>
    </source>
</evidence>
<dbReference type="InterPro" id="IPR002695">
    <property type="entry name" value="PurH-like"/>
</dbReference>
<name>A0A2H3LAK9_9CHLR</name>
<comment type="pathway">
    <text evidence="1 10">Purine metabolism; IMP biosynthesis via de novo pathway; IMP from 5-formamido-1-(5-phospho-D-ribosyl)imidazole-4-carboxamide: step 1/1.</text>
</comment>
<dbReference type="GO" id="GO:0003937">
    <property type="term" value="F:IMP cyclohydrolase activity"/>
    <property type="evidence" value="ECO:0007669"/>
    <property type="project" value="UniProtKB-UniRule"/>
</dbReference>
<dbReference type="SUPFAM" id="SSF52335">
    <property type="entry name" value="Methylglyoxal synthase-like"/>
    <property type="match status" value="1"/>
</dbReference>
<keyword evidence="6 10" id="KW-0378">Hydrolase</keyword>
<comment type="catalytic activity">
    <reaction evidence="9 10">
        <text>IMP + H2O = 5-formamido-1-(5-phospho-D-ribosyl)imidazole-4-carboxamide</text>
        <dbReference type="Rhea" id="RHEA:18445"/>
        <dbReference type="ChEBI" id="CHEBI:15377"/>
        <dbReference type="ChEBI" id="CHEBI:58053"/>
        <dbReference type="ChEBI" id="CHEBI:58467"/>
        <dbReference type="EC" id="3.5.4.10"/>
    </reaction>
</comment>
<dbReference type="NCBIfam" id="NF002049">
    <property type="entry name" value="PRK00881.1"/>
    <property type="match status" value="1"/>
</dbReference>
<evidence type="ECO:0000256" key="8">
    <source>
        <dbReference type="ARBA" id="ARBA00050488"/>
    </source>
</evidence>
<evidence type="ECO:0000313" key="12">
    <source>
        <dbReference type="EMBL" id="PDW00474.1"/>
    </source>
</evidence>
<evidence type="ECO:0000256" key="10">
    <source>
        <dbReference type="HAMAP-Rule" id="MF_00139"/>
    </source>
</evidence>